<accession>A0A848BES5</accession>
<protein>
    <submittedName>
        <fullName evidence="1">Uncharacterized protein</fullName>
    </submittedName>
</protein>
<gene>
    <name evidence="1" type="ORF">HF878_08600</name>
</gene>
<name>A0A848BES5_9FIRM</name>
<dbReference type="Proteomes" id="UP000543804">
    <property type="component" value="Unassembled WGS sequence"/>
</dbReference>
<evidence type="ECO:0000313" key="1">
    <source>
        <dbReference type="EMBL" id="NMD99521.1"/>
    </source>
</evidence>
<dbReference type="AlphaFoldDB" id="A0A848BES5"/>
<dbReference type="EMBL" id="JABAFA010000035">
    <property type="protein sequence ID" value="NMD99521.1"/>
    <property type="molecule type" value="Genomic_DNA"/>
</dbReference>
<sequence>MVKITGYYQLPGRLPQAVDFSELFDRSFMRRFTHCRSFERFLAGGRFRVRSQAEFEALPEEEMDAYVRRATRFGSWKEMLDTATDLYARRQLLRE</sequence>
<dbReference type="RefSeq" id="WP_019542215.1">
    <property type="nucleotide sequence ID" value="NZ_JABAFA010000035.1"/>
</dbReference>
<reference evidence="1 2" key="1">
    <citation type="submission" date="2020-04" db="EMBL/GenBank/DDBJ databases">
        <authorList>
            <person name="Hitch T.C.A."/>
            <person name="Wylensek D."/>
            <person name="Clavel T."/>
        </authorList>
    </citation>
    <scope>NUCLEOTIDE SEQUENCE [LARGE SCALE GENOMIC DNA]</scope>
    <source>
        <strain evidence="1 2">PG-130-P53-12</strain>
    </source>
</reference>
<evidence type="ECO:0000313" key="2">
    <source>
        <dbReference type="Proteomes" id="UP000543804"/>
    </source>
</evidence>
<organism evidence="1 2">
    <name type="scientific">Selenomonas bovis</name>
    <dbReference type="NCBI Taxonomy" id="416586"/>
    <lineage>
        <taxon>Bacteria</taxon>
        <taxon>Bacillati</taxon>
        <taxon>Bacillota</taxon>
        <taxon>Negativicutes</taxon>
        <taxon>Selenomonadales</taxon>
        <taxon>Selenomonadaceae</taxon>
        <taxon>Selenomonas</taxon>
    </lineage>
</organism>
<proteinExistence type="predicted"/>
<comment type="caution">
    <text evidence="1">The sequence shown here is derived from an EMBL/GenBank/DDBJ whole genome shotgun (WGS) entry which is preliminary data.</text>
</comment>
<keyword evidence="2" id="KW-1185">Reference proteome</keyword>